<dbReference type="GO" id="GO:0009451">
    <property type="term" value="P:RNA modification"/>
    <property type="evidence" value="ECO:0007669"/>
    <property type="project" value="InterPro"/>
</dbReference>
<dbReference type="Pfam" id="PF13041">
    <property type="entry name" value="PPR_2"/>
    <property type="match status" value="3"/>
</dbReference>
<dbReference type="PANTHER" id="PTHR47926">
    <property type="entry name" value="PENTATRICOPEPTIDE REPEAT-CONTAINING PROTEIN"/>
    <property type="match status" value="1"/>
</dbReference>
<dbReference type="FunFam" id="1.25.40.10:FF:000090">
    <property type="entry name" value="Pentatricopeptide repeat-containing protein, chloroplastic"/>
    <property type="match status" value="1"/>
</dbReference>
<proteinExistence type="predicted"/>
<dbReference type="InterPro" id="IPR046848">
    <property type="entry name" value="E_motif"/>
</dbReference>
<dbReference type="Gene3D" id="1.25.40.10">
    <property type="entry name" value="Tetratricopeptide repeat domain"/>
    <property type="match status" value="4"/>
</dbReference>
<sequence>MGRFSEFFGICTGRHSWQLFNSLLTIRVLDYATMAPRSSAAKREPKNFVNTLNKRITHLIRNGRLNEARILFDEMGNRNTVTWNSMISGYVHQREIVKARNLFDEMPERDIVSWNLMILGYLSCRGDRYIEKARSLFDRMPVRDIVSWNTMISGYARSGRLADALGLFNSMPERNVVSWNAMITGFLQNGDELSAIEFFQRMPKRDSSSLNALVSGLVQNGKLEAASSFLLQCGNKDDHGGDLVSAYNTLIAGYGRRGMVDEAKKLFDRIPFFHDQEENNNRRFQRNLVSWNSMIMCYVKAGDIISARSLFDQMVERDTFSWNTMISGYVNVEDMVEASKLFAEMPSPDTLSWNTMISGFAHIGRMELAHDLFKQMPQRNSVTWNSMIAGYEKNEDYRRAIKLYIQMQIDGEKPDRHTLSSVLSVSAGFVALHLGKQIHQQVIKLVIADLPINNSLITMYSRCGAILEAETMFKEMNFQKDVISWNAMIGGYASHGFASEALELFNLMKVHKVWPSYITFISVLNACAHAGLMEEGRRHFKSMTIEFGIEPRVQHFASLVDIVGRHGQLEEAMDLINSMPFEPDAAVWGALLGACRVHNNVDLARVAAEALMRLEPESSAPYVLLYNMYADAEQWDMATEVRMLMERNNVKKETGNFSNSRVSSDLVPDWRKRSFLSVFLDAMMLVEDPDGRLVSEASHCTTVLESLFLQADYFNGGHSESNVVPKFHEPTIQPTLYDARGGIIGFRYHSDAYVFAF</sequence>
<dbReference type="Pfam" id="PF20431">
    <property type="entry name" value="E_motif"/>
    <property type="match status" value="1"/>
</dbReference>
<feature type="repeat" description="PPR" evidence="2">
    <location>
        <begin position="349"/>
        <end position="379"/>
    </location>
</feature>
<accession>A0AAN8Z0Z7</accession>
<comment type="caution">
    <text evidence="3">The sequence shown here is derived from an EMBL/GenBank/DDBJ whole genome shotgun (WGS) entry which is preliminary data.</text>
</comment>
<dbReference type="InterPro" id="IPR002885">
    <property type="entry name" value="PPR_rpt"/>
</dbReference>
<dbReference type="InterPro" id="IPR011990">
    <property type="entry name" value="TPR-like_helical_dom_sf"/>
</dbReference>
<protein>
    <submittedName>
        <fullName evidence="3">E motif</fullName>
    </submittedName>
</protein>
<evidence type="ECO:0000256" key="1">
    <source>
        <dbReference type="ARBA" id="ARBA00022737"/>
    </source>
</evidence>
<dbReference type="NCBIfam" id="TIGR00756">
    <property type="entry name" value="PPR"/>
    <property type="match status" value="9"/>
</dbReference>
<dbReference type="PANTHER" id="PTHR47926:SF468">
    <property type="entry name" value="PENTATRICOPEPTIDE REPEAT-CONTAINING PROTEIN"/>
    <property type="match status" value="1"/>
</dbReference>
<organism evidence="3 4">
    <name type="scientific">Dillenia turbinata</name>
    <dbReference type="NCBI Taxonomy" id="194707"/>
    <lineage>
        <taxon>Eukaryota</taxon>
        <taxon>Viridiplantae</taxon>
        <taxon>Streptophyta</taxon>
        <taxon>Embryophyta</taxon>
        <taxon>Tracheophyta</taxon>
        <taxon>Spermatophyta</taxon>
        <taxon>Magnoliopsida</taxon>
        <taxon>eudicotyledons</taxon>
        <taxon>Gunneridae</taxon>
        <taxon>Pentapetalae</taxon>
        <taxon>Dilleniales</taxon>
        <taxon>Dilleniaceae</taxon>
        <taxon>Dillenia</taxon>
    </lineage>
</organism>
<dbReference type="AlphaFoldDB" id="A0AAN8Z0Z7"/>
<dbReference type="Pfam" id="PF01535">
    <property type="entry name" value="PPR"/>
    <property type="match status" value="8"/>
</dbReference>
<dbReference type="InterPro" id="IPR046960">
    <property type="entry name" value="PPR_At4g14850-like_plant"/>
</dbReference>
<dbReference type="PROSITE" id="PS51375">
    <property type="entry name" value="PPR"/>
    <property type="match status" value="7"/>
</dbReference>
<name>A0AAN8Z0Z7_9MAGN</name>
<dbReference type="EMBL" id="JBAMMX010000024">
    <property type="protein sequence ID" value="KAK6916773.1"/>
    <property type="molecule type" value="Genomic_DNA"/>
</dbReference>
<evidence type="ECO:0000256" key="2">
    <source>
        <dbReference type="PROSITE-ProRule" id="PRU00708"/>
    </source>
</evidence>
<reference evidence="3 4" key="1">
    <citation type="submission" date="2023-12" db="EMBL/GenBank/DDBJ databases">
        <title>A high-quality genome assembly for Dillenia turbinata (Dilleniales).</title>
        <authorList>
            <person name="Chanderbali A."/>
        </authorList>
    </citation>
    <scope>NUCLEOTIDE SEQUENCE [LARGE SCALE GENOMIC DNA]</scope>
    <source>
        <strain evidence="3">LSX21</strain>
        <tissue evidence="3">Leaf</tissue>
    </source>
</reference>
<evidence type="ECO:0000313" key="3">
    <source>
        <dbReference type="EMBL" id="KAK6916773.1"/>
    </source>
</evidence>
<feature type="repeat" description="PPR" evidence="2">
    <location>
        <begin position="380"/>
        <end position="414"/>
    </location>
</feature>
<evidence type="ECO:0000313" key="4">
    <source>
        <dbReference type="Proteomes" id="UP001370490"/>
    </source>
</evidence>
<feature type="repeat" description="PPR" evidence="2">
    <location>
        <begin position="79"/>
        <end position="113"/>
    </location>
</feature>
<feature type="repeat" description="PPR" evidence="2">
    <location>
        <begin position="243"/>
        <end position="273"/>
    </location>
</feature>
<feature type="repeat" description="PPR" evidence="2">
    <location>
        <begin position="144"/>
        <end position="178"/>
    </location>
</feature>
<keyword evidence="4" id="KW-1185">Reference proteome</keyword>
<dbReference type="GO" id="GO:0003723">
    <property type="term" value="F:RNA binding"/>
    <property type="evidence" value="ECO:0007669"/>
    <property type="project" value="InterPro"/>
</dbReference>
<keyword evidence="1" id="KW-0677">Repeat</keyword>
<feature type="repeat" description="PPR" evidence="2">
    <location>
        <begin position="287"/>
        <end position="321"/>
    </location>
</feature>
<feature type="repeat" description="PPR" evidence="2">
    <location>
        <begin position="481"/>
        <end position="515"/>
    </location>
</feature>
<dbReference type="Proteomes" id="UP001370490">
    <property type="component" value="Unassembled WGS sequence"/>
</dbReference>
<gene>
    <name evidence="3" type="ORF">RJ641_019634</name>
</gene>